<reference evidence="2" key="1">
    <citation type="journal article" date="2013" name="New Phytol.">
        <title>Comparative genomic and transcriptomic analyses reveal the hemibiotrophic stage shift of Colletotrichum fungi.</title>
        <authorList>
            <person name="Gan P."/>
            <person name="Ikeda K."/>
            <person name="Irieda H."/>
            <person name="Narusaka M."/>
            <person name="O'Connell R.J."/>
            <person name="Narusaka Y."/>
            <person name="Takano Y."/>
            <person name="Kubo Y."/>
            <person name="Shirasu K."/>
        </authorList>
    </citation>
    <scope>NUCLEOTIDE SEQUENCE [LARGE SCALE GENOMIC DNA]</scope>
    <source>
        <strain evidence="2">104-T / ATCC 96160 / CBS 514.97 / LARS 414 / MAFF 240422</strain>
    </source>
</reference>
<name>A0A484FUI6_COLOR</name>
<organism evidence="1 2">
    <name type="scientific">Colletotrichum orbiculare (strain 104-T / ATCC 96160 / CBS 514.97 / LARS 414 / MAFF 240422)</name>
    <name type="common">Cucumber anthracnose fungus</name>
    <name type="synonym">Colletotrichum lagenarium</name>
    <dbReference type="NCBI Taxonomy" id="1213857"/>
    <lineage>
        <taxon>Eukaryota</taxon>
        <taxon>Fungi</taxon>
        <taxon>Dikarya</taxon>
        <taxon>Ascomycota</taxon>
        <taxon>Pezizomycotina</taxon>
        <taxon>Sordariomycetes</taxon>
        <taxon>Hypocreomycetidae</taxon>
        <taxon>Glomerellales</taxon>
        <taxon>Glomerellaceae</taxon>
        <taxon>Colletotrichum</taxon>
        <taxon>Colletotrichum orbiculare species complex</taxon>
    </lineage>
</organism>
<sequence length="283" mass="32651">MPSLPVAVTVKRGLVRAAAGRQTRTVHDWSDRFTSKRDELAAHFNRSLGEDADGKPIRVDRKRKTVSTSVGDLPISPIMDPDFKEARRSPCARDVYAILSPFGGLPVWRSDMDDVVLENMRRHIVKAFLYYIKLNEKDSRDYLRPCPSWDGVRKMKHRGCLLWLPQPEGESLEHRTGLSALEQFATFDVPYAKWQKSLPIYDLERLLGPDHLATLRELPLFRENSLLMLGKRRSIPTQLYLWKIQGYLATFPELDEFDAISKRFFDRTEKNAKSAKVSTPHQR</sequence>
<gene>
    <name evidence="1" type="ORF">Cob_v005562</name>
</gene>
<dbReference type="EMBL" id="AMCV02000014">
    <property type="protein sequence ID" value="TDZ21543.1"/>
    <property type="molecule type" value="Genomic_DNA"/>
</dbReference>
<proteinExistence type="predicted"/>
<dbReference type="OrthoDB" id="3363286at2759"/>
<keyword evidence="2" id="KW-1185">Reference proteome</keyword>
<evidence type="ECO:0000313" key="1">
    <source>
        <dbReference type="EMBL" id="TDZ21543.1"/>
    </source>
</evidence>
<evidence type="ECO:0008006" key="3">
    <source>
        <dbReference type="Google" id="ProtNLM"/>
    </source>
</evidence>
<dbReference type="AlphaFoldDB" id="A0A484FUI6"/>
<reference evidence="2" key="2">
    <citation type="journal article" date="2019" name="Mol. Plant Microbe Interact.">
        <title>Genome sequence resources for four phytopathogenic fungi from the Colletotrichum orbiculare species complex.</title>
        <authorList>
            <person name="Gan P."/>
            <person name="Tsushima A."/>
            <person name="Narusaka M."/>
            <person name="Narusaka Y."/>
            <person name="Takano Y."/>
            <person name="Kubo Y."/>
            <person name="Shirasu K."/>
        </authorList>
    </citation>
    <scope>GENOME REANNOTATION</scope>
    <source>
        <strain evidence="2">104-T / ATCC 96160 / CBS 514.97 / LARS 414 / MAFF 240422</strain>
    </source>
</reference>
<dbReference type="Proteomes" id="UP000014480">
    <property type="component" value="Unassembled WGS sequence"/>
</dbReference>
<protein>
    <recommendedName>
        <fullName evidence="3">Esterase-like protein</fullName>
    </recommendedName>
</protein>
<comment type="caution">
    <text evidence="1">The sequence shown here is derived from an EMBL/GenBank/DDBJ whole genome shotgun (WGS) entry which is preliminary data.</text>
</comment>
<dbReference type="STRING" id="1213857.A0A484FUI6"/>
<accession>A0A484FUI6</accession>
<evidence type="ECO:0000313" key="2">
    <source>
        <dbReference type="Proteomes" id="UP000014480"/>
    </source>
</evidence>